<dbReference type="SUPFAM" id="SSF53807">
    <property type="entry name" value="Helical backbone' metal receptor"/>
    <property type="match status" value="1"/>
</dbReference>
<dbReference type="RefSeq" id="WP_112746184.1">
    <property type="nucleotide sequence ID" value="NZ_QMFY01000002.1"/>
</dbReference>
<dbReference type="Pfam" id="PF01497">
    <property type="entry name" value="Peripla_BP_2"/>
    <property type="match status" value="1"/>
</dbReference>
<dbReference type="Gene3D" id="3.40.50.1980">
    <property type="entry name" value="Nitrogenase molybdenum iron protein domain"/>
    <property type="match status" value="2"/>
</dbReference>
<reference evidence="4 5" key="1">
    <citation type="submission" date="2018-06" db="EMBL/GenBank/DDBJ databases">
        <title>Chryseolinea flavus sp. nov., a member of the phylum Bacteroidetes isolated from soil.</title>
        <authorList>
            <person name="Li Y."/>
            <person name="Wang J."/>
        </authorList>
    </citation>
    <scope>NUCLEOTIDE SEQUENCE [LARGE SCALE GENOMIC DNA]</scope>
    <source>
        <strain evidence="4 5">SDU1-6</strain>
    </source>
</reference>
<protein>
    <submittedName>
        <fullName evidence="4">Hemin ABC transporter substrate-binding protein</fullName>
    </submittedName>
</protein>
<evidence type="ECO:0000313" key="4">
    <source>
        <dbReference type="EMBL" id="RAW02362.1"/>
    </source>
</evidence>
<comment type="caution">
    <text evidence="4">The sequence shown here is derived from an EMBL/GenBank/DDBJ whole genome shotgun (WGS) entry which is preliminary data.</text>
</comment>
<gene>
    <name evidence="4" type="ORF">DQQ10_07460</name>
</gene>
<keyword evidence="1" id="KW-0175">Coiled coil</keyword>
<evidence type="ECO:0000259" key="3">
    <source>
        <dbReference type="PROSITE" id="PS50983"/>
    </source>
</evidence>
<name>A0A364Y695_9BACT</name>
<dbReference type="PANTHER" id="PTHR30535:SF4">
    <property type="entry name" value="HEMIN-BINDING PERIPLASMIC PROTEIN HMUT"/>
    <property type="match status" value="1"/>
</dbReference>
<evidence type="ECO:0000256" key="2">
    <source>
        <dbReference type="SAM" id="SignalP"/>
    </source>
</evidence>
<evidence type="ECO:0000256" key="1">
    <source>
        <dbReference type="SAM" id="Coils"/>
    </source>
</evidence>
<dbReference type="OrthoDB" id="9797736at2"/>
<dbReference type="EMBL" id="QMFY01000002">
    <property type="protein sequence ID" value="RAW02362.1"/>
    <property type="molecule type" value="Genomic_DNA"/>
</dbReference>
<feature type="chain" id="PRO_5016793619" evidence="2">
    <location>
        <begin position="19"/>
        <end position="280"/>
    </location>
</feature>
<proteinExistence type="predicted"/>
<dbReference type="InterPro" id="IPR002491">
    <property type="entry name" value="ABC_transptr_periplasmic_BD"/>
</dbReference>
<dbReference type="AlphaFoldDB" id="A0A364Y695"/>
<sequence length="280" mass="30086">MKKLITIFILGISMFCHAQESLRIITAGSAITEIVCALGEGSKIVASDKTSLYPDYIQKLPSIGYRSGINAEGILSLKPTIVIAEKNYVEEVVLQQLTTAGIALVVIDRKLNVEDTKKMILQIGKSLNRNDQAAKLVASIETNLKEAQQMLANKSTEPKVLCVYNRGTATISAAGAETFAEILKYTGAKNAIQNIDGYKPLNTESLIQANPDYILMLTSGLESLGGVDGVLKVQGVALTKAGKQKQIVSVDGLKLTNFGPRFGEAVKEVIILLHPELAAK</sequence>
<feature type="coiled-coil region" evidence="1">
    <location>
        <begin position="130"/>
        <end position="157"/>
    </location>
</feature>
<accession>A0A364Y695</accession>
<dbReference type="PROSITE" id="PS50983">
    <property type="entry name" value="FE_B12_PBP"/>
    <property type="match status" value="1"/>
</dbReference>
<feature type="domain" description="Fe/B12 periplasmic-binding" evidence="3">
    <location>
        <begin position="23"/>
        <end position="280"/>
    </location>
</feature>
<organism evidence="4 5">
    <name type="scientific">Pseudochryseolinea flava</name>
    <dbReference type="NCBI Taxonomy" id="2059302"/>
    <lineage>
        <taxon>Bacteria</taxon>
        <taxon>Pseudomonadati</taxon>
        <taxon>Bacteroidota</taxon>
        <taxon>Cytophagia</taxon>
        <taxon>Cytophagales</taxon>
        <taxon>Fulvivirgaceae</taxon>
        <taxon>Pseudochryseolinea</taxon>
    </lineage>
</organism>
<evidence type="ECO:0000313" key="5">
    <source>
        <dbReference type="Proteomes" id="UP000251889"/>
    </source>
</evidence>
<dbReference type="InterPro" id="IPR050902">
    <property type="entry name" value="ABC_Transporter_SBP"/>
</dbReference>
<feature type="signal peptide" evidence="2">
    <location>
        <begin position="1"/>
        <end position="18"/>
    </location>
</feature>
<dbReference type="Proteomes" id="UP000251889">
    <property type="component" value="Unassembled WGS sequence"/>
</dbReference>
<keyword evidence="5" id="KW-1185">Reference proteome</keyword>
<keyword evidence="2" id="KW-0732">Signal</keyword>
<dbReference type="PANTHER" id="PTHR30535">
    <property type="entry name" value="VITAMIN B12-BINDING PROTEIN"/>
    <property type="match status" value="1"/>
</dbReference>